<dbReference type="EMBL" id="JAEHOE010000226">
    <property type="protein sequence ID" value="KAG2482396.1"/>
    <property type="molecule type" value="Genomic_DNA"/>
</dbReference>
<feature type="compositionally biased region" description="Gly residues" evidence="2">
    <location>
        <begin position="238"/>
        <end position="254"/>
    </location>
</feature>
<feature type="compositionally biased region" description="Gly residues" evidence="2">
    <location>
        <begin position="166"/>
        <end position="179"/>
    </location>
</feature>
<dbReference type="Proteomes" id="UP000612055">
    <property type="component" value="Unassembled WGS sequence"/>
</dbReference>
<feature type="compositionally biased region" description="Basic and acidic residues" evidence="2">
    <location>
        <begin position="117"/>
        <end position="126"/>
    </location>
</feature>
<gene>
    <name evidence="4" type="ORF">HYH03_018674</name>
</gene>
<evidence type="ECO:0000259" key="3">
    <source>
        <dbReference type="PROSITE" id="PS50102"/>
    </source>
</evidence>
<dbReference type="AlphaFoldDB" id="A0A836BMQ3"/>
<proteinExistence type="predicted"/>
<dbReference type="InterPro" id="IPR012677">
    <property type="entry name" value="Nucleotide-bd_a/b_plait_sf"/>
</dbReference>
<organism evidence="4 5">
    <name type="scientific">Edaphochlamys debaryana</name>
    <dbReference type="NCBI Taxonomy" id="47281"/>
    <lineage>
        <taxon>Eukaryota</taxon>
        <taxon>Viridiplantae</taxon>
        <taxon>Chlorophyta</taxon>
        <taxon>core chlorophytes</taxon>
        <taxon>Chlorophyceae</taxon>
        <taxon>CS clade</taxon>
        <taxon>Chlamydomonadales</taxon>
        <taxon>Chlamydomonadales incertae sedis</taxon>
        <taxon>Edaphochlamys</taxon>
    </lineage>
</organism>
<reference evidence="4" key="1">
    <citation type="journal article" date="2020" name="bioRxiv">
        <title>Comparative genomics of Chlamydomonas.</title>
        <authorList>
            <person name="Craig R.J."/>
            <person name="Hasan A.R."/>
            <person name="Ness R.W."/>
            <person name="Keightley P.D."/>
        </authorList>
    </citation>
    <scope>NUCLEOTIDE SEQUENCE</scope>
    <source>
        <strain evidence="4">CCAP 11/70</strain>
    </source>
</reference>
<feature type="compositionally biased region" description="Basic and acidic residues" evidence="2">
    <location>
        <begin position="295"/>
        <end position="306"/>
    </location>
</feature>
<dbReference type="InterPro" id="IPR035979">
    <property type="entry name" value="RBD_domain_sf"/>
</dbReference>
<dbReference type="PROSITE" id="PS50102">
    <property type="entry name" value="RRM"/>
    <property type="match status" value="1"/>
</dbReference>
<dbReference type="PANTHER" id="PTHR15241">
    <property type="entry name" value="TRANSFORMER-2-RELATED"/>
    <property type="match status" value="1"/>
</dbReference>
<dbReference type="Pfam" id="PF00076">
    <property type="entry name" value="RRM_1"/>
    <property type="match status" value="1"/>
</dbReference>
<evidence type="ECO:0000256" key="2">
    <source>
        <dbReference type="SAM" id="MobiDB-lite"/>
    </source>
</evidence>
<evidence type="ECO:0000256" key="1">
    <source>
        <dbReference type="PROSITE-ProRule" id="PRU00176"/>
    </source>
</evidence>
<name>A0A836BMQ3_9CHLO</name>
<dbReference type="GO" id="GO:0003723">
    <property type="term" value="F:RNA binding"/>
    <property type="evidence" value="ECO:0007669"/>
    <property type="project" value="UniProtKB-UniRule"/>
</dbReference>
<feature type="domain" description="RRM" evidence="3">
    <location>
        <begin position="18"/>
        <end position="95"/>
    </location>
</feature>
<dbReference type="OrthoDB" id="439808at2759"/>
<comment type="caution">
    <text evidence="4">The sequence shown here is derived from an EMBL/GenBank/DDBJ whole genome shotgun (WGS) entry which is preliminary data.</text>
</comment>
<sequence length="306" mass="32253">MADDRGDGDRGQASAELPKVFVGGISYRMDEAGLRDLFGKYNPENVVIQLDKMTQKPRGFGFVTFKDRESMLDAVRDLHNKDVDGRPISVKEAIPQDQIKPGTPASALGRAGSSRDGASRYDRYDRGGGGGGGPDRRYDSRGGYGGGDRYGGGGGGYDRGAPYDRGGYGGDRYGGGPGYGHDPRAYDYSRGGYDRGGGGGGGYGGYGGGGGGGYERDPYYRDPYARDPYAAAPPPSYGGAGGYDSRGGYGGHGGYDSRYPPEYPPGDDRYRGGAGGPDRGRYPPPAAPRAAPYGRPDDRRDPGPRR</sequence>
<keyword evidence="5" id="KW-1185">Reference proteome</keyword>
<feature type="compositionally biased region" description="Basic and acidic residues" evidence="2">
    <location>
        <begin position="214"/>
        <end position="225"/>
    </location>
</feature>
<dbReference type="InterPro" id="IPR000504">
    <property type="entry name" value="RRM_dom"/>
</dbReference>
<dbReference type="SUPFAM" id="SSF54928">
    <property type="entry name" value="RNA-binding domain, RBD"/>
    <property type="match status" value="1"/>
</dbReference>
<evidence type="ECO:0000313" key="4">
    <source>
        <dbReference type="EMBL" id="KAG2482396.1"/>
    </source>
</evidence>
<protein>
    <recommendedName>
        <fullName evidence="3">RRM domain-containing protein</fullName>
    </recommendedName>
</protein>
<feature type="compositionally biased region" description="Gly residues" evidence="2">
    <location>
        <begin position="142"/>
        <end position="158"/>
    </location>
</feature>
<feature type="compositionally biased region" description="Gly residues" evidence="2">
    <location>
        <begin position="194"/>
        <end position="213"/>
    </location>
</feature>
<accession>A0A836BMQ3</accession>
<evidence type="ECO:0000313" key="5">
    <source>
        <dbReference type="Proteomes" id="UP000612055"/>
    </source>
</evidence>
<dbReference type="PANTHER" id="PTHR15241:SF304">
    <property type="entry name" value="RRM DOMAIN-CONTAINING PROTEIN"/>
    <property type="match status" value="1"/>
</dbReference>
<dbReference type="SMART" id="SM00360">
    <property type="entry name" value="RRM"/>
    <property type="match status" value="1"/>
</dbReference>
<dbReference type="Gene3D" id="3.30.70.330">
    <property type="match status" value="1"/>
</dbReference>
<dbReference type="PRINTS" id="PR01228">
    <property type="entry name" value="EGGSHELL"/>
</dbReference>
<keyword evidence="1" id="KW-0694">RNA-binding</keyword>
<feature type="region of interest" description="Disordered" evidence="2">
    <location>
        <begin position="90"/>
        <end position="306"/>
    </location>
</feature>